<organism evidence="1 2">
    <name type="scientific">Dreissena polymorpha</name>
    <name type="common">Zebra mussel</name>
    <name type="synonym">Mytilus polymorpha</name>
    <dbReference type="NCBI Taxonomy" id="45954"/>
    <lineage>
        <taxon>Eukaryota</taxon>
        <taxon>Metazoa</taxon>
        <taxon>Spiralia</taxon>
        <taxon>Lophotrochozoa</taxon>
        <taxon>Mollusca</taxon>
        <taxon>Bivalvia</taxon>
        <taxon>Autobranchia</taxon>
        <taxon>Heteroconchia</taxon>
        <taxon>Euheterodonta</taxon>
        <taxon>Imparidentia</taxon>
        <taxon>Neoheterodontei</taxon>
        <taxon>Myida</taxon>
        <taxon>Dreissenoidea</taxon>
        <taxon>Dreissenidae</taxon>
        <taxon>Dreissena</taxon>
    </lineage>
</organism>
<evidence type="ECO:0000313" key="1">
    <source>
        <dbReference type="EMBL" id="KAH3808621.1"/>
    </source>
</evidence>
<protein>
    <submittedName>
        <fullName evidence="1">Uncharacterized protein</fullName>
    </submittedName>
</protein>
<sequence length="73" mass="8478">MELHTAKNLFLAAYPRHLDWIIVQLPRILRKRFRTAHMRTHFCMTDIFSVSAISRLCSKKASWASCKKAGFIG</sequence>
<accession>A0A9D4G1R9</accession>
<reference evidence="1" key="2">
    <citation type="submission" date="2020-11" db="EMBL/GenBank/DDBJ databases">
        <authorList>
            <person name="McCartney M.A."/>
            <person name="Auch B."/>
            <person name="Kono T."/>
            <person name="Mallez S."/>
            <person name="Becker A."/>
            <person name="Gohl D.M."/>
            <person name="Silverstein K.A.T."/>
            <person name="Koren S."/>
            <person name="Bechman K.B."/>
            <person name="Herman A."/>
            <person name="Abrahante J.E."/>
            <person name="Garbe J."/>
        </authorList>
    </citation>
    <scope>NUCLEOTIDE SEQUENCE</scope>
    <source>
        <strain evidence="1">Duluth1</strain>
        <tissue evidence="1">Whole animal</tissue>
    </source>
</reference>
<comment type="caution">
    <text evidence="1">The sequence shown here is derived from an EMBL/GenBank/DDBJ whole genome shotgun (WGS) entry which is preliminary data.</text>
</comment>
<dbReference type="AlphaFoldDB" id="A0A9D4G1R9"/>
<evidence type="ECO:0000313" key="2">
    <source>
        <dbReference type="Proteomes" id="UP000828390"/>
    </source>
</evidence>
<name>A0A9D4G1R9_DREPO</name>
<gene>
    <name evidence="1" type="ORF">DPMN_136978</name>
</gene>
<dbReference type="EMBL" id="JAIWYP010000006">
    <property type="protein sequence ID" value="KAH3808621.1"/>
    <property type="molecule type" value="Genomic_DNA"/>
</dbReference>
<reference evidence="1" key="1">
    <citation type="journal article" date="2019" name="bioRxiv">
        <title>The Genome of the Zebra Mussel, Dreissena polymorpha: A Resource for Invasive Species Research.</title>
        <authorList>
            <person name="McCartney M.A."/>
            <person name="Auch B."/>
            <person name="Kono T."/>
            <person name="Mallez S."/>
            <person name="Zhang Y."/>
            <person name="Obille A."/>
            <person name="Becker A."/>
            <person name="Abrahante J.E."/>
            <person name="Garbe J."/>
            <person name="Badalamenti J.P."/>
            <person name="Herman A."/>
            <person name="Mangelson H."/>
            <person name="Liachko I."/>
            <person name="Sullivan S."/>
            <person name="Sone E.D."/>
            <person name="Koren S."/>
            <person name="Silverstein K.A.T."/>
            <person name="Beckman K.B."/>
            <person name="Gohl D.M."/>
        </authorList>
    </citation>
    <scope>NUCLEOTIDE SEQUENCE</scope>
    <source>
        <strain evidence="1">Duluth1</strain>
        <tissue evidence="1">Whole animal</tissue>
    </source>
</reference>
<keyword evidence="2" id="KW-1185">Reference proteome</keyword>
<dbReference type="Proteomes" id="UP000828390">
    <property type="component" value="Unassembled WGS sequence"/>
</dbReference>
<proteinExistence type="predicted"/>